<organism evidence="2 3">
    <name type="scientific">Nakamurella leprariae</name>
    <dbReference type="NCBI Taxonomy" id="2803911"/>
    <lineage>
        <taxon>Bacteria</taxon>
        <taxon>Bacillati</taxon>
        <taxon>Actinomycetota</taxon>
        <taxon>Actinomycetes</taxon>
        <taxon>Nakamurellales</taxon>
        <taxon>Nakamurellaceae</taxon>
        <taxon>Nakamurella</taxon>
    </lineage>
</organism>
<dbReference type="Pfam" id="PF13489">
    <property type="entry name" value="Methyltransf_23"/>
    <property type="match status" value="1"/>
</dbReference>
<keyword evidence="2" id="KW-0489">Methyltransferase</keyword>
<dbReference type="GO" id="GO:0032259">
    <property type="term" value="P:methylation"/>
    <property type="evidence" value="ECO:0007669"/>
    <property type="project" value="UniProtKB-KW"/>
</dbReference>
<dbReference type="Proteomes" id="UP000663792">
    <property type="component" value="Unassembled WGS sequence"/>
</dbReference>
<proteinExistence type="predicted"/>
<name>A0A938YGS7_9ACTN</name>
<comment type="caution">
    <text evidence="2">The sequence shown here is derived from an EMBL/GenBank/DDBJ whole genome shotgun (WGS) entry which is preliminary data.</text>
</comment>
<reference evidence="2" key="1">
    <citation type="submission" date="2021-01" db="EMBL/GenBank/DDBJ databases">
        <title>YIM 132084 draft genome.</title>
        <authorList>
            <person name="An D."/>
        </authorList>
    </citation>
    <scope>NUCLEOTIDE SEQUENCE</scope>
    <source>
        <strain evidence="2">YIM 132084</strain>
    </source>
</reference>
<dbReference type="RefSeq" id="WP_205262191.1">
    <property type="nucleotide sequence ID" value="NZ_JAERWK010000025.1"/>
</dbReference>
<protein>
    <submittedName>
        <fullName evidence="2">Methyltransferase domain-containing protein</fullName>
    </submittedName>
</protein>
<dbReference type="InterPro" id="IPR029063">
    <property type="entry name" value="SAM-dependent_MTases_sf"/>
</dbReference>
<dbReference type="Gene3D" id="3.40.50.150">
    <property type="entry name" value="Vaccinia Virus protein VP39"/>
    <property type="match status" value="1"/>
</dbReference>
<gene>
    <name evidence="2" type="ORF">JL106_18270</name>
</gene>
<evidence type="ECO:0000313" key="2">
    <source>
        <dbReference type="EMBL" id="MBM9469236.1"/>
    </source>
</evidence>
<evidence type="ECO:0000256" key="1">
    <source>
        <dbReference type="SAM" id="MobiDB-lite"/>
    </source>
</evidence>
<keyword evidence="2" id="KW-0808">Transferase</keyword>
<sequence>MTAGAAGPDPVAEVLRRLIADRPHARVIDVGGGSGTRAVPLAQLGCRVLVVDSSADALAILHRRAAEAGVDDRVTGRQADADRLAEVVAGWSVAGDATVGDTTPGADLVLCHHVLEAVDDPAAAMAAIAAVLRPGGQVSVLVPGLLAAVLAQALAGRSSAARALLADPDGRWGADDPLRRRFTVEQLRGIFATADLEVESVLGIGVVPGVAHVGAAGSAEDEDEDRCAVEADLAVHPVAQQIAGDLLVVGRANRVAATAGAGSTAGAGPTADGAPPAR</sequence>
<dbReference type="GO" id="GO:0008168">
    <property type="term" value="F:methyltransferase activity"/>
    <property type="evidence" value="ECO:0007669"/>
    <property type="project" value="UniProtKB-KW"/>
</dbReference>
<keyword evidence="3" id="KW-1185">Reference proteome</keyword>
<accession>A0A938YGS7</accession>
<evidence type="ECO:0000313" key="3">
    <source>
        <dbReference type="Proteomes" id="UP000663792"/>
    </source>
</evidence>
<feature type="region of interest" description="Disordered" evidence="1">
    <location>
        <begin position="258"/>
        <end position="278"/>
    </location>
</feature>
<dbReference type="EMBL" id="JAERWK010000025">
    <property type="protein sequence ID" value="MBM9469236.1"/>
    <property type="molecule type" value="Genomic_DNA"/>
</dbReference>
<dbReference type="SUPFAM" id="SSF53335">
    <property type="entry name" value="S-adenosyl-L-methionine-dependent methyltransferases"/>
    <property type="match status" value="1"/>
</dbReference>
<dbReference type="CDD" id="cd02440">
    <property type="entry name" value="AdoMet_MTases"/>
    <property type="match status" value="1"/>
</dbReference>
<dbReference type="AlphaFoldDB" id="A0A938YGS7"/>